<gene>
    <name evidence="4" type="ORF">PVAR5_2977</name>
</gene>
<dbReference type="InterPro" id="IPR053230">
    <property type="entry name" value="Trans_reg_galc"/>
</dbReference>
<dbReference type="Proteomes" id="UP000018001">
    <property type="component" value="Unassembled WGS sequence"/>
</dbReference>
<dbReference type="PANTHER" id="PTHR47654">
    <property type="entry name" value="ZN(II)2CYS6 TRANSCRIPTION FACTOR (EUROFUNG)-RELATED"/>
    <property type="match status" value="1"/>
</dbReference>
<dbReference type="EMBL" id="BAUL01000087">
    <property type="protein sequence ID" value="GAD94352.1"/>
    <property type="molecule type" value="Genomic_DNA"/>
</dbReference>
<dbReference type="HOGENOM" id="CLU_011910_2_1_1"/>
<evidence type="ECO:0000256" key="1">
    <source>
        <dbReference type="ARBA" id="ARBA00023242"/>
    </source>
</evidence>
<accession>V5G0F4</accession>
<comment type="caution">
    <text evidence="4">The sequence shown here is derived from an EMBL/GenBank/DDBJ whole genome shotgun (WGS) entry which is preliminary data.</text>
</comment>
<organism evidence="4 5">
    <name type="scientific">Byssochlamys spectabilis (strain No. 5 / NBRC 109023)</name>
    <name type="common">Paecilomyces variotii</name>
    <dbReference type="NCBI Taxonomy" id="1356009"/>
    <lineage>
        <taxon>Eukaryota</taxon>
        <taxon>Fungi</taxon>
        <taxon>Dikarya</taxon>
        <taxon>Ascomycota</taxon>
        <taxon>Pezizomycotina</taxon>
        <taxon>Eurotiomycetes</taxon>
        <taxon>Eurotiomycetidae</taxon>
        <taxon>Eurotiales</taxon>
        <taxon>Thermoascaceae</taxon>
        <taxon>Paecilomyces</taxon>
    </lineage>
</organism>
<keyword evidence="5" id="KW-1185">Reference proteome</keyword>
<reference evidence="5" key="1">
    <citation type="journal article" date="2014" name="Genome Announc.">
        <title>Draft genome sequence of the formaldehyde-resistant fungus Byssochlamys spectabilis No. 5 (anamorph Paecilomyces variotii No. 5) (NBRC109023).</title>
        <authorList>
            <person name="Oka T."/>
            <person name="Ekino K."/>
            <person name="Fukuda K."/>
            <person name="Nomura Y."/>
        </authorList>
    </citation>
    <scope>NUCLEOTIDE SEQUENCE [LARGE SCALE GENOMIC DNA]</scope>
    <source>
        <strain evidence="5">No. 5 / NBRC 109023</strain>
    </source>
</reference>
<dbReference type="GO" id="GO:0003677">
    <property type="term" value="F:DNA binding"/>
    <property type="evidence" value="ECO:0007669"/>
    <property type="project" value="InterPro"/>
</dbReference>
<protein>
    <submittedName>
        <fullName evidence="4">C6 transcription factor</fullName>
    </submittedName>
</protein>
<dbReference type="SMART" id="SM00906">
    <property type="entry name" value="Fungal_trans"/>
    <property type="match status" value="1"/>
</dbReference>
<feature type="region of interest" description="Disordered" evidence="2">
    <location>
        <begin position="1"/>
        <end position="55"/>
    </location>
</feature>
<dbReference type="InterPro" id="IPR007219">
    <property type="entry name" value="XnlR_reg_dom"/>
</dbReference>
<keyword evidence="1" id="KW-0539">Nucleus</keyword>
<dbReference type="eggNOG" id="ENOG502RZ6G">
    <property type="taxonomic scope" value="Eukaryota"/>
</dbReference>
<feature type="compositionally biased region" description="Low complexity" evidence="2">
    <location>
        <begin position="29"/>
        <end position="39"/>
    </location>
</feature>
<evidence type="ECO:0000313" key="5">
    <source>
        <dbReference type="Proteomes" id="UP000018001"/>
    </source>
</evidence>
<proteinExistence type="predicted"/>
<dbReference type="GO" id="GO:0006351">
    <property type="term" value="P:DNA-templated transcription"/>
    <property type="evidence" value="ECO:0007669"/>
    <property type="project" value="InterPro"/>
</dbReference>
<dbReference type="OrthoDB" id="5296287at2759"/>
<dbReference type="PANTHER" id="PTHR47654:SF5">
    <property type="entry name" value="TRANSCRIPTION FACTOR DOMAIN-CONTAINING PROTEIN"/>
    <property type="match status" value="1"/>
</dbReference>
<dbReference type="Pfam" id="PF04082">
    <property type="entry name" value="Fungal_trans"/>
    <property type="match status" value="1"/>
</dbReference>
<feature type="compositionally biased region" description="Basic residues" evidence="2">
    <location>
        <begin position="1"/>
        <end position="11"/>
    </location>
</feature>
<feature type="domain" description="Xylanolytic transcriptional activator regulatory" evidence="3">
    <location>
        <begin position="349"/>
        <end position="421"/>
    </location>
</feature>
<dbReference type="InParanoid" id="V5G0F4"/>
<evidence type="ECO:0000259" key="3">
    <source>
        <dbReference type="SMART" id="SM00906"/>
    </source>
</evidence>
<evidence type="ECO:0000256" key="2">
    <source>
        <dbReference type="SAM" id="MobiDB-lite"/>
    </source>
</evidence>
<sequence>MDNRGGKRRQTIRPQPQRPNAPGQRGTEPESAAIPSSSEQKVPIPRLQRPAQRQLNTRTLTARVALYENLLTDLLPNLDPAAQQAIRNTLAENRSAIDDDIGVSGEGTASGEEINEDEFSASAGAGSPRFQDRVQQDTAGFSRSFGFLGKSSVVRWMEDTAMKVTIPSVESNFRPPSTTHRTAIDTMNNAPSLEEFNRLLLEGCNYFLSYLDLSEFGAFGEKVDAFELPPRETADGLVDIYFSTVHPVFPILSKSGFMAQYESYWQALHPPGNSILWIATLNLVFAVGALYATLTKAAGGAMDHVLYFIRSRILSQEPTAMLDLPTMAHVQHTTLCGMYFLASYQINRAWNIIGLAVRYAQTRALHLVNTTSMTDEEHEFEIRAWHALCSIERLLCVLTGRPPAIHEHFTSTRYPRPTQPFYPQEIATGLNLPQTGFRTPPPGLTLPPSLVDAAGTAITAFTASLRLDAIIAEVLSDLYSSSTVNSTWARVQGFVTDLNTKLNRWQFDLPSSLKGPPAQQGISSQTSRDRMYLALRFFSTSMLINRPCLCELNEISAIMPYQTEPSRRLDAEAAVRCISSARGVLRLLPDEPDSVSLYALTPWWCVLHYIAQAGVILVLEIALKAAHLPSEMDQLIADCAKVLQWLIALSETSLAAQRAWMAFSRLLKLALASAERDSGMLTLYLAEDTSLPMTIPFQNQGFPPPRAEFLGPMDLMDTSRAI</sequence>
<dbReference type="CDD" id="cd12148">
    <property type="entry name" value="fungal_TF_MHR"/>
    <property type="match status" value="1"/>
</dbReference>
<name>V5G0F4_BYSSN</name>
<dbReference type="AlphaFoldDB" id="V5G0F4"/>
<evidence type="ECO:0000313" key="4">
    <source>
        <dbReference type="EMBL" id="GAD94352.1"/>
    </source>
</evidence>
<dbReference type="GO" id="GO:0008270">
    <property type="term" value="F:zinc ion binding"/>
    <property type="evidence" value="ECO:0007669"/>
    <property type="project" value="InterPro"/>
</dbReference>